<dbReference type="InterPro" id="IPR039426">
    <property type="entry name" value="TonB-dep_rcpt-like"/>
</dbReference>
<evidence type="ECO:0000256" key="2">
    <source>
        <dbReference type="ARBA" id="ARBA00022448"/>
    </source>
</evidence>
<dbReference type="PROSITE" id="PS52016">
    <property type="entry name" value="TONB_DEPENDENT_REC_3"/>
    <property type="match status" value="1"/>
</dbReference>
<dbReference type="GO" id="GO:0006826">
    <property type="term" value="P:iron ion transport"/>
    <property type="evidence" value="ECO:0007669"/>
    <property type="project" value="UniProtKB-KW"/>
</dbReference>
<comment type="similarity">
    <text evidence="11 12">Belongs to the TonB-dependent receptor family.</text>
</comment>
<evidence type="ECO:0000256" key="11">
    <source>
        <dbReference type="PROSITE-ProRule" id="PRU01360"/>
    </source>
</evidence>
<dbReference type="InterPro" id="IPR012910">
    <property type="entry name" value="Plug_dom"/>
</dbReference>
<reference evidence="16" key="2">
    <citation type="submission" date="2020-09" db="EMBL/GenBank/DDBJ databases">
        <authorList>
            <person name="Sun Q."/>
            <person name="Zhou Y."/>
        </authorList>
    </citation>
    <scope>NUCLEOTIDE SEQUENCE</scope>
    <source>
        <strain evidence="16">CGMCC 1.15360</strain>
    </source>
</reference>
<evidence type="ECO:0000256" key="13">
    <source>
        <dbReference type="SAM" id="SignalP"/>
    </source>
</evidence>
<keyword evidence="10 11" id="KW-0998">Cell outer membrane</keyword>
<dbReference type="OrthoDB" id="7463630at2"/>
<keyword evidence="13" id="KW-0732">Signal</keyword>
<feature type="domain" description="TonB-dependent receptor-like beta-barrel" evidence="14">
    <location>
        <begin position="280"/>
        <end position="706"/>
    </location>
</feature>
<feature type="chain" id="PRO_5037411416" description="TonB-dependent receptor" evidence="13">
    <location>
        <begin position="23"/>
        <end position="755"/>
    </location>
</feature>
<evidence type="ECO:0000259" key="14">
    <source>
        <dbReference type="Pfam" id="PF00593"/>
    </source>
</evidence>
<keyword evidence="9 11" id="KW-0472">Membrane</keyword>
<dbReference type="Pfam" id="PF00593">
    <property type="entry name" value="TonB_dep_Rec_b-barrel"/>
    <property type="match status" value="1"/>
</dbReference>
<evidence type="ECO:0000256" key="7">
    <source>
        <dbReference type="ARBA" id="ARBA00023065"/>
    </source>
</evidence>
<evidence type="ECO:0000256" key="4">
    <source>
        <dbReference type="ARBA" id="ARBA00022496"/>
    </source>
</evidence>
<dbReference type="PANTHER" id="PTHR32552:SF81">
    <property type="entry name" value="TONB-DEPENDENT OUTER MEMBRANE RECEPTOR"/>
    <property type="match status" value="1"/>
</dbReference>
<dbReference type="GO" id="GO:0009279">
    <property type="term" value="C:cell outer membrane"/>
    <property type="evidence" value="ECO:0007669"/>
    <property type="project" value="UniProtKB-SubCell"/>
</dbReference>
<keyword evidence="7" id="KW-0406">Ion transport</keyword>
<comment type="subcellular location">
    <subcellularLocation>
        <location evidence="1 11">Cell outer membrane</location>
        <topology evidence="1 11">Multi-pass membrane protein</topology>
    </subcellularLocation>
</comment>
<reference evidence="16" key="1">
    <citation type="journal article" date="2014" name="Int. J. Syst. Evol. Microbiol.">
        <title>Complete genome sequence of Corynebacterium casei LMG S-19264T (=DSM 44701T), isolated from a smear-ripened cheese.</title>
        <authorList>
            <consortium name="US DOE Joint Genome Institute (JGI-PGF)"/>
            <person name="Walter F."/>
            <person name="Albersmeier A."/>
            <person name="Kalinowski J."/>
            <person name="Ruckert C."/>
        </authorList>
    </citation>
    <scope>NUCLEOTIDE SEQUENCE</scope>
    <source>
        <strain evidence="16">CGMCC 1.15360</strain>
    </source>
</reference>
<evidence type="ECO:0000256" key="10">
    <source>
        <dbReference type="ARBA" id="ARBA00023237"/>
    </source>
</evidence>
<evidence type="ECO:0000259" key="15">
    <source>
        <dbReference type="Pfam" id="PF07715"/>
    </source>
</evidence>
<evidence type="ECO:0000256" key="9">
    <source>
        <dbReference type="ARBA" id="ARBA00023136"/>
    </source>
</evidence>
<keyword evidence="4" id="KW-0410">Iron transport</keyword>
<keyword evidence="5 11" id="KW-0812">Transmembrane</keyword>
<evidence type="ECO:0000313" key="16">
    <source>
        <dbReference type="EMBL" id="GGD80454.1"/>
    </source>
</evidence>
<evidence type="ECO:0000256" key="1">
    <source>
        <dbReference type="ARBA" id="ARBA00004571"/>
    </source>
</evidence>
<dbReference type="Gene3D" id="2.40.170.20">
    <property type="entry name" value="TonB-dependent receptor, beta-barrel domain"/>
    <property type="match status" value="1"/>
</dbReference>
<dbReference type="EMBL" id="BMIP01000009">
    <property type="protein sequence ID" value="GGD80454.1"/>
    <property type="molecule type" value="Genomic_DNA"/>
</dbReference>
<dbReference type="PANTHER" id="PTHR32552">
    <property type="entry name" value="FERRICHROME IRON RECEPTOR-RELATED"/>
    <property type="match status" value="1"/>
</dbReference>
<feature type="signal peptide" evidence="13">
    <location>
        <begin position="1"/>
        <end position="22"/>
    </location>
</feature>
<dbReference type="Pfam" id="PF07715">
    <property type="entry name" value="Plug"/>
    <property type="match status" value="1"/>
</dbReference>
<evidence type="ECO:0000256" key="8">
    <source>
        <dbReference type="ARBA" id="ARBA00023077"/>
    </source>
</evidence>
<gene>
    <name evidence="16" type="ORF">GCM10010990_32890</name>
</gene>
<proteinExistence type="inferred from homology"/>
<comment type="caution">
    <text evidence="16">The sequence shown here is derived from an EMBL/GenBank/DDBJ whole genome shotgun (WGS) entry which is preliminary data.</text>
</comment>
<keyword evidence="17" id="KW-1185">Reference proteome</keyword>
<keyword evidence="2 11" id="KW-0813">Transport</keyword>
<evidence type="ECO:0000313" key="17">
    <source>
        <dbReference type="Proteomes" id="UP000612349"/>
    </source>
</evidence>
<dbReference type="InterPro" id="IPR036942">
    <property type="entry name" value="Beta-barrel_TonB_sf"/>
</dbReference>
<evidence type="ECO:0000256" key="6">
    <source>
        <dbReference type="ARBA" id="ARBA00023004"/>
    </source>
</evidence>
<dbReference type="SUPFAM" id="SSF56935">
    <property type="entry name" value="Porins"/>
    <property type="match status" value="1"/>
</dbReference>
<keyword evidence="3 11" id="KW-1134">Transmembrane beta strand</keyword>
<organism evidence="16 17">
    <name type="scientific">Croceicoccus mobilis</name>
    <dbReference type="NCBI Taxonomy" id="1703339"/>
    <lineage>
        <taxon>Bacteria</taxon>
        <taxon>Pseudomonadati</taxon>
        <taxon>Pseudomonadota</taxon>
        <taxon>Alphaproteobacteria</taxon>
        <taxon>Sphingomonadales</taxon>
        <taxon>Erythrobacteraceae</taxon>
        <taxon>Croceicoccus</taxon>
    </lineage>
</organism>
<sequence length="755" mass="81334">MMQRKAWLLAGASLFVAGPAWAQDANDAAGSTSPPEIVVTGANKFGQDLDRAAVAATSVDAEQLDAYRITSVQDVAVRVPSLVYNNPSNFAQAFIRGLGSNFSLGGLESAVATYVDGVYLQRQNGAAIDLVDLSGVQVLKGPQGTLYGRNATGGVILIETADPTDRLEGSVMGEYGRFDSYRVQGVLNLPVSQTIAVRFSGQLKGNGDFSNNYYDSSIKRGRSRSYYGRAKVRFSPTTNFDATYMLEYMEQTSTSFSQRETLPSPYCQVCFLFGIDAPGSDDFYDNSQTDGPGVKDDVKFWAHTLTLDYASDDFTVSSVTGYRRQSTPLSDDQEFMPPDFFRSHVREHGPNFYHDTYIRTDFDGPLNVLAGGSYMDEDNTQDVGFTGLAFGDLDVRNRNEISVKSISFYGEASYDITPEVRVSAGARWNQDTKKIHVTNNDGARIALGLPEEAADFSVRARFRSLTPRLVLSYDGDAGYYYASYNRGERSGGFGSPIIAPGAAVDPETLDNFEIGAKNSFMNGLLTTSLALFYGSYKDIQVQVVDSQTGSVLLQNAAKGEVKGVEFEATLKPAGGLILSGGVTYLGNKFNSFPDANVFSPFPSYPGDADYPADAPPCGSAGAPASACGGLDGSQKLDLSGKVLPRSPKFAGFVAANYETPVFADWSLRADAIARFTTKYEFTAGAGGLLRNDIQHGYTKVDGSLALASDGGTEVGVYAQNIFGAKFLQFAQTASFGAFQVRPMPPTYGVRVKQSF</sequence>
<evidence type="ECO:0000256" key="5">
    <source>
        <dbReference type="ARBA" id="ARBA00022692"/>
    </source>
</evidence>
<evidence type="ECO:0008006" key="18">
    <source>
        <dbReference type="Google" id="ProtNLM"/>
    </source>
</evidence>
<feature type="domain" description="TonB-dependent receptor plug" evidence="15">
    <location>
        <begin position="51"/>
        <end position="155"/>
    </location>
</feature>
<dbReference type="Proteomes" id="UP000612349">
    <property type="component" value="Unassembled WGS sequence"/>
</dbReference>
<name>A0A916Z7V2_9SPHN</name>
<dbReference type="InterPro" id="IPR000531">
    <property type="entry name" value="Beta-barrel_TonB"/>
</dbReference>
<accession>A0A916Z7V2</accession>
<protein>
    <recommendedName>
        <fullName evidence="18">TonB-dependent receptor</fullName>
    </recommendedName>
</protein>
<dbReference type="AlphaFoldDB" id="A0A916Z7V2"/>
<keyword evidence="8 12" id="KW-0798">TonB box</keyword>
<evidence type="ECO:0000256" key="3">
    <source>
        <dbReference type="ARBA" id="ARBA00022452"/>
    </source>
</evidence>
<evidence type="ECO:0000256" key="12">
    <source>
        <dbReference type="RuleBase" id="RU003357"/>
    </source>
</evidence>
<keyword evidence="6" id="KW-0408">Iron</keyword>